<dbReference type="PANTHER" id="PTHR43292">
    <property type="entry name" value="ACYL-COA DEHYDROGENASE"/>
    <property type="match status" value="1"/>
</dbReference>
<dbReference type="InterPro" id="IPR052161">
    <property type="entry name" value="Mycobact_Acyl-CoA_DH"/>
</dbReference>
<dbReference type="Pfam" id="PF00441">
    <property type="entry name" value="Acyl-CoA_dh_1"/>
    <property type="match status" value="1"/>
</dbReference>
<dbReference type="EMBL" id="LAZR01057682">
    <property type="protein sequence ID" value="KKK71550.1"/>
    <property type="molecule type" value="Genomic_DNA"/>
</dbReference>
<evidence type="ECO:0000313" key="4">
    <source>
        <dbReference type="EMBL" id="KKK71550.1"/>
    </source>
</evidence>
<keyword evidence="1" id="KW-0285">Flavoprotein</keyword>
<keyword evidence="2" id="KW-0560">Oxidoreductase</keyword>
<organism evidence="4">
    <name type="scientific">marine sediment metagenome</name>
    <dbReference type="NCBI Taxonomy" id="412755"/>
    <lineage>
        <taxon>unclassified sequences</taxon>
        <taxon>metagenomes</taxon>
        <taxon>ecological metagenomes</taxon>
    </lineage>
</organism>
<accession>A0A0F8YCX4</accession>
<dbReference type="GO" id="GO:0016627">
    <property type="term" value="F:oxidoreductase activity, acting on the CH-CH group of donors"/>
    <property type="evidence" value="ECO:0007669"/>
    <property type="project" value="InterPro"/>
</dbReference>
<name>A0A0F8YCX4_9ZZZZ</name>
<evidence type="ECO:0000256" key="2">
    <source>
        <dbReference type="ARBA" id="ARBA00023002"/>
    </source>
</evidence>
<dbReference type="AlphaFoldDB" id="A0A0F8YCX4"/>
<evidence type="ECO:0000259" key="3">
    <source>
        <dbReference type="Pfam" id="PF00441"/>
    </source>
</evidence>
<feature type="domain" description="Acyl-CoA dehydrogenase/oxidase C-terminal" evidence="3">
    <location>
        <begin position="2"/>
        <end position="107"/>
    </location>
</feature>
<dbReference type="GO" id="GO:0005886">
    <property type="term" value="C:plasma membrane"/>
    <property type="evidence" value="ECO:0007669"/>
    <property type="project" value="TreeGrafter"/>
</dbReference>
<dbReference type="PANTHER" id="PTHR43292:SF4">
    <property type="entry name" value="ACYL-COA DEHYDROGENASE FADE34"/>
    <property type="match status" value="1"/>
</dbReference>
<dbReference type="SUPFAM" id="SSF47203">
    <property type="entry name" value="Acyl-CoA dehydrogenase C-terminal domain-like"/>
    <property type="match status" value="1"/>
</dbReference>
<dbReference type="Gene3D" id="1.20.140.10">
    <property type="entry name" value="Butyryl-CoA Dehydrogenase, subunit A, domain 3"/>
    <property type="match status" value="1"/>
</dbReference>
<protein>
    <recommendedName>
        <fullName evidence="3">Acyl-CoA dehydrogenase/oxidase C-terminal domain-containing protein</fullName>
    </recommendedName>
</protein>
<sequence>MIRDRLAQIFIESEIFRLTNYRSLTQVMKKGVPGPEGSIGKLQWVGVNQALMEVVMDFEGPYSQLWQGSEYAIEDGKWQYQFLRSRANSIEGGTNEILMNIIAERVLGLPKLR</sequence>
<evidence type="ECO:0000256" key="1">
    <source>
        <dbReference type="ARBA" id="ARBA00022630"/>
    </source>
</evidence>
<gene>
    <name evidence="4" type="ORF">LCGC14_2912780</name>
</gene>
<dbReference type="InterPro" id="IPR009075">
    <property type="entry name" value="AcylCo_DH/oxidase_C"/>
</dbReference>
<dbReference type="InterPro" id="IPR036250">
    <property type="entry name" value="AcylCo_DH-like_C"/>
</dbReference>
<proteinExistence type="predicted"/>
<comment type="caution">
    <text evidence="4">The sequence shown here is derived from an EMBL/GenBank/DDBJ whole genome shotgun (WGS) entry which is preliminary data.</text>
</comment>
<reference evidence="4" key="1">
    <citation type="journal article" date="2015" name="Nature">
        <title>Complex archaea that bridge the gap between prokaryotes and eukaryotes.</title>
        <authorList>
            <person name="Spang A."/>
            <person name="Saw J.H."/>
            <person name="Jorgensen S.L."/>
            <person name="Zaremba-Niedzwiedzka K."/>
            <person name="Martijn J."/>
            <person name="Lind A.E."/>
            <person name="van Eijk R."/>
            <person name="Schleper C."/>
            <person name="Guy L."/>
            <person name="Ettema T.J."/>
        </authorList>
    </citation>
    <scope>NUCLEOTIDE SEQUENCE</scope>
</reference>